<dbReference type="HOGENOM" id="CLU_2903734_0_0_1"/>
<reference evidence="2 3" key="1">
    <citation type="submission" date="2014-04" db="EMBL/GenBank/DDBJ databases">
        <title>Evolutionary Origins and Diversification of the Mycorrhizal Mutualists.</title>
        <authorList>
            <consortium name="DOE Joint Genome Institute"/>
            <consortium name="Mycorrhizal Genomics Consortium"/>
            <person name="Kohler A."/>
            <person name="Kuo A."/>
            <person name="Nagy L.G."/>
            <person name="Floudas D."/>
            <person name="Copeland A."/>
            <person name="Barry K.W."/>
            <person name="Cichocki N."/>
            <person name="Veneault-Fourrey C."/>
            <person name="LaButti K."/>
            <person name="Lindquist E.A."/>
            <person name="Lipzen A."/>
            <person name="Lundell T."/>
            <person name="Morin E."/>
            <person name="Murat C."/>
            <person name="Riley R."/>
            <person name="Ohm R."/>
            <person name="Sun H."/>
            <person name="Tunlid A."/>
            <person name="Henrissat B."/>
            <person name="Grigoriev I.V."/>
            <person name="Hibbett D.S."/>
            <person name="Martin F."/>
        </authorList>
    </citation>
    <scope>NUCLEOTIDE SEQUENCE [LARGE SCALE GENOMIC DNA]</scope>
    <source>
        <strain evidence="2 3">Koide BX008</strain>
    </source>
</reference>
<feature type="signal peptide" evidence="1">
    <location>
        <begin position="1"/>
        <end position="24"/>
    </location>
</feature>
<accession>A0A0C2SH40</accession>
<dbReference type="EMBL" id="KN818270">
    <property type="protein sequence ID" value="KIL62440.1"/>
    <property type="molecule type" value="Genomic_DNA"/>
</dbReference>
<sequence>MDTSTAGLHRILCLLLNFIPHGNPMTQPSHKSASQPTFNAEFNLIEGGHGNYTSHIENCVAV</sequence>
<evidence type="ECO:0000313" key="2">
    <source>
        <dbReference type="EMBL" id="KIL62440.1"/>
    </source>
</evidence>
<name>A0A0C2SH40_AMAMK</name>
<keyword evidence="3" id="KW-1185">Reference proteome</keyword>
<protein>
    <submittedName>
        <fullName evidence="2">Uncharacterized protein</fullName>
    </submittedName>
</protein>
<dbReference type="AlphaFoldDB" id="A0A0C2SH40"/>
<gene>
    <name evidence="2" type="ORF">M378DRAFT_165644</name>
</gene>
<evidence type="ECO:0000256" key="1">
    <source>
        <dbReference type="SAM" id="SignalP"/>
    </source>
</evidence>
<keyword evidence="1" id="KW-0732">Signal</keyword>
<dbReference type="InParanoid" id="A0A0C2SH40"/>
<proteinExistence type="predicted"/>
<evidence type="ECO:0000313" key="3">
    <source>
        <dbReference type="Proteomes" id="UP000054549"/>
    </source>
</evidence>
<organism evidence="2 3">
    <name type="scientific">Amanita muscaria (strain Koide BX008)</name>
    <dbReference type="NCBI Taxonomy" id="946122"/>
    <lineage>
        <taxon>Eukaryota</taxon>
        <taxon>Fungi</taxon>
        <taxon>Dikarya</taxon>
        <taxon>Basidiomycota</taxon>
        <taxon>Agaricomycotina</taxon>
        <taxon>Agaricomycetes</taxon>
        <taxon>Agaricomycetidae</taxon>
        <taxon>Agaricales</taxon>
        <taxon>Pluteineae</taxon>
        <taxon>Amanitaceae</taxon>
        <taxon>Amanita</taxon>
    </lineage>
</organism>
<feature type="chain" id="PRO_5002155678" evidence="1">
    <location>
        <begin position="25"/>
        <end position="62"/>
    </location>
</feature>
<dbReference type="Proteomes" id="UP000054549">
    <property type="component" value="Unassembled WGS sequence"/>
</dbReference>